<name>A0A927GWW9_9GAMM</name>
<organism evidence="3 4">
    <name type="scientific">Spongiibacter pelagi</name>
    <dbReference type="NCBI Taxonomy" id="2760804"/>
    <lineage>
        <taxon>Bacteria</taxon>
        <taxon>Pseudomonadati</taxon>
        <taxon>Pseudomonadota</taxon>
        <taxon>Gammaproteobacteria</taxon>
        <taxon>Cellvibrionales</taxon>
        <taxon>Spongiibacteraceae</taxon>
        <taxon>Spongiibacter</taxon>
    </lineage>
</organism>
<keyword evidence="2" id="KW-0472">Membrane</keyword>
<keyword evidence="4" id="KW-1185">Reference proteome</keyword>
<evidence type="ECO:0000256" key="1">
    <source>
        <dbReference type="SAM" id="MobiDB-lite"/>
    </source>
</evidence>
<protein>
    <submittedName>
        <fullName evidence="3">DUF2970 domain-containing protein</fullName>
    </submittedName>
</protein>
<evidence type="ECO:0000256" key="2">
    <source>
        <dbReference type="SAM" id="Phobius"/>
    </source>
</evidence>
<feature type="transmembrane region" description="Helical" evidence="2">
    <location>
        <begin position="53"/>
        <end position="79"/>
    </location>
</feature>
<keyword evidence="2" id="KW-1133">Transmembrane helix</keyword>
<gene>
    <name evidence="3" type="ORF">IB286_12945</name>
</gene>
<sequence>MNQEQKKDSESQTELENNTEKTGALATVFNVLSAAFGVRSSKRRGQDFTQGKFHTFAITAIGFVIIFIFTVFSVVKFVLSQAS</sequence>
<dbReference type="AlphaFoldDB" id="A0A927GWW9"/>
<dbReference type="Pfam" id="PF11174">
    <property type="entry name" value="DUF2970"/>
    <property type="match status" value="1"/>
</dbReference>
<keyword evidence="2" id="KW-0812">Transmembrane</keyword>
<dbReference type="EMBL" id="JACXLD010000008">
    <property type="protein sequence ID" value="MBD2859910.1"/>
    <property type="molecule type" value="Genomic_DNA"/>
</dbReference>
<accession>A0A927GWW9</accession>
<comment type="caution">
    <text evidence="3">The sequence shown here is derived from an EMBL/GenBank/DDBJ whole genome shotgun (WGS) entry which is preliminary data.</text>
</comment>
<evidence type="ECO:0000313" key="3">
    <source>
        <dbReference type="EMBL" id="MBD2859910.1"/>
    </source>
</evidence>
<dbReference type="Proteomes" id="UP000610558">
    <property type="component" value="Unassembled WGS sequence"/>
</dbReference>
<dbReference type="InterPro" id="IPR021344">
    <property type="entry name" value="DUF2970"/>
</dbReference>
<dbReference type="RefSeq" id="WP_190766232.1">
    <property type="nucleotide sequence ID" value="NZ_JACXLD010000008.1"/>
</dbReference>
<feature type="compositionally biased region" description="Basic and acidic residues" evidence="1">
    <location>
        <begin position="1"/>
        <end position="10"/>
    </location>
</feature>
<feature type="region of interest" description="Disordered" evidence="1">
    <location>
        <begin position="1"/>
        <end position="21"/>
    </location>
</feature>
<reference evidence="3" key="1">
    <citation type="submission" date="2020-09" db="EMBL/GenBank/DDBJ databases">
        <authorList>
            <person name="Yoon J.-W."/>
        </authorList>
    </citation>
    <scope>NUCLEOTIDE SEQUENCE</scope>
    <source>
        <strain evidence="3">KMU-158</strain>
    </source>
</reference>
<proteinExistence type="predicted"/>
<evidence type="ECO:0000313" key="4">
    <source>
        <dbReference type="Proteomes" id="UP000610558"/>
    </source>
</evidence>